<proteinExistence type="predicted"/>
<reference evidence="5" key="3">
    <citation type="submission" date="2015-06" db="UniProtKB">
        <authorList>
            <consortium name="EnsemblMetazoa"/>
        </authorList>
    </citation>
    <scope>IDENTIFICATION</scope>
</reference>
<evidence type="ECO:0000256" key="2">
    <source>
        <dbReference type="SAM" id="Phobius"/>
    </source>
</evidence>
<dbReference type="GO" id="GO:0016020">
    <property type="term" value="C:membrane"/>
    <property type="evidence" value="ECO:0007669"/>
    <property type="project" value="UniProtKB-SubCell"/>
</dbReference>
<dbReference type="AlphaFoldDB" id="R7TR47"/>
<dbReference type="PANTHER" id="PTHR11360:SF284">
    <property type="entry name" value="EG:103B4.3 PROTEIN-RELATED"/>
    <property type="match status" value="1"/>
</dbReference>
<gene>
    <name evidence="4" type="ORF">CAPTEDRAFT_56003</name>
</gene>
<evidence type="ECO:0000259" key="3">
    <source>
        <dbReference type="PROSITE" id="PS50850"/>
    </source>
</evidence>
<evidence type="ECO:0000313" key="6">
    <source>
        <dbReference type="Proteomes" id="UP000014760"/>
    </source>
</evidence>
<dbReference type="OrthoDB" id="10016898at2759"/>
<evidence type="ECO:0000256" key="1">
    <source>
        <dbReference type="ARBA" id="ARBA00004141"/>
    </source>
</evidence>
<dbReference type="PANTHER" id="PTHR11360">
    <property type="entry name" value="MONOCARBOXYLATE TRANSPORTER"/>
    <property type="match status" value="1"/>
</dbReference>
<feature type="domain" description="Major facilitator superfamily (MFS) profile" evidence="3">
    <location>
        <begin position="1"/>
        <end position="206"/>
    </location>
</feature>
<feature type="transmembrane region" description="Helical" evidence="2">
    <location>
        <begin position="57"/>
        <end position="76"/>
    </location>
</feature>
<accession>R7TR47</accession>
<dbReference type="Pfam" id="PF07690">
    <property type="entry name" value="MFS_1"/>
    <property type="match status" value="1"/>
</dbReference>
<dbReference type="InterPro" id="IPR020846">
    <property type="entry name" value="MFS_dom"/>
</dbReference>
<keyword evidence="2" id="KW-1133">Transmembrane helix</keyword>
<keyword evidence="2" id="KW-0472">Membrane</keyword>
<keyword evidence="2" id="KW-0812">Transmembrane</keyword>
<feature type="transmembrane region" description="Helical" evidence="2">
    <location>
        <begin position="30"/>
        <end position="51"/>
    </location>
</feature>
<protein>
    <recommendedName>
        <fullName evidence="3">Major facilitator superfamily (MFS) profile domain-containing protein</fullName>
    </recommendedName>
</protein>
<name>R7TR47_CAPTE</name>
<dbReference type="InterPro" id="IPR050327">
    <property type="entry name" value="Proton-linked_MCT"/>
</dbReference>
<keyword evidence="6" id="KW-1185">Reference proteome</keyword>
<feature type="transmembrane region" description="Helical" evidence="2">
    <location>
        <begin position="88"/>
        <end position="113"/>
    </location>
</feature>
<feature type="non-terminal residue" evidence="4">
    <location>
        <position position="1"/>
    </location>
</feature>
<comment type="subcellular location">
    <subcellularLocation>
        <location evidence="1">Membrane</location>
        <topology evidence="1">Multi-pass membrane protein</topology>
    </subcellularLocation>
</comment>
<dbReference type="PROSITE" id="PS50850">
    <property type="entry name" value="MFS"/>
    <property type="match status" value="1"/>
</dbReference>
<evidence type="ECO:0000313" key="5">
    <source>
        <dbReference type="EnsemblMetazoa" id="CapteP56003"/>
    </source>
</evidence>
<dbReference type="Gene3D" id="1.20.1250.20">
    <property type="entry name" value="MFS general substrate transporter like domains"/>
    <property type="match status" value="1"/>
</dbReference>
<dbReference type="STRING" id="283909.R7TR47"/>
<dbReference type="OMA" id="LQCANRT"/>
<organism evidence="4">
    <name type="scientific">Capitella teleta</name>
    <name type="common">Polychaete worm</name>
    <dbReference type="NCBI Taxonomy" id="283909"/>
    <lineage>
        <taxon>Eukaryota</taxon>
        <taxon>Metazoa</taxon>
        <taxon>Spiralia</taxon>
        <taxon>Lophotrochozoa</taxon>
        <taxon>Annelida</taxon>
        <taxon>Polychaeta</taxon>
        <taxon>Sedentaria</taxon>
        <taxon>Scolecida</taxon>
        <taxon>Capitellidae</taxon>
        <taxon>Capitella</taxon>
    </lineage>
</organism>
<evidence type="ECO:0000313" key="4">
    <source>
        <dbReference type="EMBL" id="ELT96052.1"/>
    </source>
</evidence>
<dbReference type="HOGENOM" id="CLU_1334796_0_0_1"/>
<feature type="transmembrane region" description="Helical" evidence="2">
    <location>
        <begin position="119"/>
        <end position="140"/>
    </location>
</feature>
<dbReference type="EnsemblMetazoa" id="CapteT56003">
    <property type="protein sequence ID" value="CapteP56003"/>
    <property type="gene ID" value="CapteG56003"/>
</dbReference>
<reference evidence="4 6" key="2">
    <citation type="journal article" date="2013" name="Nature">
        <title>Insights into bilaterian evolution from three spiralian genomes.</title>
        <authorList>
            <person name="Simakov O."/>
            <person name="Marletaz F."/>
            <person name="Cho S.J."/>
            <person name="Edsinger-Gonzales E."/>
            <person name="Havlak P."/>
            <person name="Hellsten U."/>
            <person name="Kuo D.H."/>
            <person name="Larsson T."/>
            <person name="Lv J."/>
            <person name="Arendt D."/>
            <person name="Savage R."/>
            <person name="Osoegawa K."/>
            <person name="de Jong P."/>
            <person name="Grimwood J."/>
            <person name="Chapman J.A."/>
            <person name="Shapiro H."/>
            <person name="Aerts A."/>
            <person name="Otillar R.P."/>
            <person name="Terry A.Y."/>
            <person name="Boore J.L."/>
            <person name="Grigoriev I.V."/>
            <person name="Lindberg D.R."/>
            <person name="Seaver E.C."/>
            <person name="Weisblat D.A."/>
            <person name="Putnam N.H."/>
            <person name="Rokhsar D.S."/>
        </authorList>
    </citation>
    <scope>NUCLEOTIDE SEQUENCE</scope>
    <source>
        <strain evidence="4 6">I ESC-2004</strain>
    </source>
</reference>
<dbReference type="SUPFAM" id="SSF103473">
    <property type="entry name" value="MFS general substrate transporter"/>
    <property type="match status" value="1"/>
</dbReference>
<reference evidence="6" key="1">
    <citation type="submission" date="2012-12" db="EMBL/GenBank/DDBJ databases">
        <authorList>
            <person name="Hellsten U."/>
            <person name="Grimwood J."/>
            <person name="Chapman J.A."/>
            <person name="Shapiro H."/>
            <person name="Aerts A."/>
            <person name="Otillar R.P."/>
            <person name="Terry A.Y."/>
            <person name="Boore J.L."/>
            <person name="Simakov O."/>
            <person name="Marletaz F."/>
            <person name="Cho S.-J."/>
            <person name="Edsinger-Gonzales E."/>
            <person name="Havlak P."/>
            <person name="Kuo D.-H."/>
            <person name="Larsson T."/>
            <person name="Lv J."/>
            <person name="Arendt D."/>
            <person name="Savage R."/>
            <person name="Osoegawa K."/>
            <person name="de Jong P."/>
            <person name="Lindberg D.R."/>
            <person name="Seaver E.C."/>
            <person name="Weisblat D.A."/>
            <person name="Putnam N.H."/>
            <person name="Grigoriev I.V."/>
            <person name="Rokhsar D.S."/>
        </authorList>
    </citation>
    <scope>NUCLEOTIDE SEQUENCE</scope>
    <source>
        <strain evidence="6">I ESC-2004</strain>
    </source>
</reference>
<feature type="non-terminal residue" evidence="4">
    <location>
        <position position="206"/>
    </location>
</feature>
<sequence>WLASMPVSLPMLGAPLGNWMFDRFGCQKTVVIGIFILTIALSLTAMVTNIIQMIFTYGLLASLGMLFIVQPPFFLVDIYFPYSHPRHVLATSIIACGFPLATLIFNPVTYLLIDAVGWRITYSIYAVVTLVLGLSISLTFRSPAPSDDEVTILGPAEETIEIENYDGNKPKAQISKRTECILSSLWFVASTLKCMGYYTPYVTLVS</sequence>
<dbReference type="InterPro" id="IPR011701">
    <property type="entry name" value="MFS"/>
</dbReference>
<dbReference type="EMBL" id="KB308935">
    <property type="protein sequence ID" value="ELT96052.1"/>
    <property type="molecule type" value="Genomic_DNA"/>
</dbReference>
<dbReference type="Proteomes" id="UP000014760">
    <property type="component" value="Unassembled WGS sequence"/>
</dbReference>
<dbReference type="GO" id="GO:0022857">
    <property type="term" value="F:transmembrane transporter activity"/>
    <property type="evidence" value="ECO:0007669"/>
    <property type="project" value="InterPro"/>
</dbReference>
<dbReference type="InterPro" id="IPR036259">
    <property type="entry name" value="MFS_trans_sf"/>
</dbReference>
<dbReference type="EMBL" id="AMQN01011553">
    <property type="status" value="NOT_ANNOTATED_CDS"/>
    <property type="molecule type" value="Genomic_DNA"/>
</dbReference>